<organism evidence="9 10">
    <name type="scientific">Elysia crispata</name>
    <name type="common">lettuce slug</name>
    <dbReference type="NCBI Taxonomy" id="231223"/>
    <lineage>
        <taxon>Eukaryota</taxon>
        <taxon>Metazoa</taxon>
        <taxon>Spiralia</taxon>
        <taxon>Lophotrochozoa</taxon>
        <taxon>Mollusca</taxon>
        <taxon>Gastropoda</taxon>
        <taxon>Heterobranchia</taxon>
        <taxon>Euthyneura</taxon>
        <taxon>Panpulmonata</taxon>
        <taxon>Sacoglossa</taxon>
        <taxon>Placobranchoidea</taxon>
        <taxon>Plakobranchidae</taxon>
        <taxon>Elysia</taxon>
    </lineage>
</organism>
<feature type="domain" description="RPA-interacting protein N-terminal" evidence="7">
    <location>
        <begin position="15"/>
        <end position="44"/>
    </location>
</feature>
<evidence type="ECO:0000256" key="6">
    <source>
        <dbReference type="SAM" id="MobiDB-lite"/>
    </source>
</evidence>
<dbReference type="Pfam" id="PF14768">
    <property type="entry name" value="RPA_interact_C"/>
    <property type="match status" value="1"/>
</dbReference>
<feature type="compositionally biased region" description="Acidic residues" evidence="6">
    <location>
        <begin position="60"/>
        <end position="71"/>
    </location>
</feature>
<dbReference type="GO" id="GO:0008270">
    <property type="term" value="F:zinc ion binding"/>
    <property type="evidence" value="ECO:0007669"/>
    <property type="project" value="UniProtKB-KW"/>
</dbReference>
<proteinExistence type="predicted"/>
<evidence type="ECO:0000313" key="9">
    <source>
        <dbReference type="EMBL" id="KAK3760897.1"/>
    </source>
</evidence>
<keyword evidence="4" id="KW-0862">Zinc</keyword>
<dbReference type="InterPro" id="IPR028158">
    <property type="entry name" value="RPA_interact_N_dom"/>
</dbReference>
<evidence type="ECO:0000256" key="4">
    <source>
        <dbReference type="ARBA" id="ARBA00022833"/>
    </source>
</evidence>
<evidence type="ECO:0000256" key="2">
    <source>
        <dbReference type="ARBA" id="ARBA00022723"/>
    </source>
</evidence>
<accession>A0AAE0Z191</accession>
<evidence type="ECO:0008006" key="11">
    <source>
        <dbReference type="Google" id="ProtNLM"/>
    </source>
</evidence>
<comment type="caution">
    <text evidence="9">The sequence shown here is derived from an EMBL/GenBank/DDBJ whole genome shotgun (WGS) entry which is preliminary data.</text>
</comment>
<sequence>MSHGKETKGAGLEARQGMYKMRSPAWKETYRTRCLERLRENRNKCHALRRRIYEQSDCPGAEEEEEDDPLTMDDRGGSGDNQGNTGDFPAILSIDEIMEQEWSYLSEKLQPSVSIENNDTEGANYIDAMVSLYEEVCSELKKEIESDLKREEEHILRMQEVWEAERQYEEDELCTAVESLTTDEVICPFCEKTSLIEHKGVILCTCGLRINTEQDCISLKNIKENLQAGVSEHSDICEAKPSFSVCQKFGITNILMSCQECDFLFVVV</sequence>
<dbReference type="Pfam" id="PF14766">
    <property type="entry name" value="RPA_interact_N"/>
    <property type="match status" value="1"/>
</dbReference>
<evidence type="ECO:0000259" key="8">
    <source>
        <dbReference type="Pfam" id="PF14768"/>
    </source>
</evidence>
<dbReference type="Proteomes" id="UP001283361">
    <property type="component" value="Unassembled WGS sequence"/>
</dbReference>
<dbReference type="PANTHER" id="PTHR31742:SF1">
    <property type="entry name" value="RPA-INTERACTING PROTEIN"/>
    <property type="match status" value="1"/>
</dbReference>
<comment type="subcellular location">
    <subcellularLocation>
        <location evidence="1">Nucleus</location>
    </subcellularLocation>
</comment>
<keyword evidence="5" id="KW-0539">Nucleus</keyword>
<gene>
    <name evidence="9" type="ORF">RRG08_042112</name>
</gene>
<dbReference type="InterPro" id="IPR028159">
    <property type="entry name" value="RPA_interact_C_dom"/>
</dbReference>
<dbReference type="GO" id="GO:0006606">
    <property type="term" value="P:protein import into nucleus"/>
    <property type="evidence" value="ECO:0007669"/>
    <property type="project" value="TreeGrafter"/>
</dbReference>
<name>A0AAE0Z191_9GAST</name>
<evidence type="ECO:0000313" key="10">
    <source>
        <dbReference type="Proteomes" id="UP001283361"/>
    </source>
</evidence>
<protein>
    <recommendedName>
        <fullName evidence="11">RPA-interacting protein</fullName>
    </recommendedName>
</protein>
<feature type="region of interest" description="Disordered" evidence="6">
    <location>
        <begin position="56"/>
        <end position="88"/>
    </location>
</feature>
<dbReference type="EMBL" id="JAWDGP010004932">
    <property type="protein sequence ID" value="KAK3760897.1"/>
    <property type="molecule type" value="Genomic_DNA"/>
</dbReference>
<dbReference type="InterPro" id="IPR028156">
    <property type="entry name" value="RIP"/>
</dbReference>
<dbReference type="PANTHER" id="PTHR31742">
    <property type="entry name" value="RPA-INTERACTING PROTEIN RPAIN"/>
    <property type="match status" value="1"/>
</dbReference>
<keyword evidence="2" id="KW-0479">Metal-binding</keyword>
<keyword evidence="3" id="KW-0863">Zinc-finger</keyword>
<dbReference type="GO" id="GO:0005634">
    <property type="term" value="C:nucleus"/>
    <property type="evidence" value="ECO:0007669"/>
    <property type="project" value="UniProtKB-SubCell"/>
</dbReference>
<evidence type="ECO:0000256" key="1">
    <source>
        <dbReference type="ARBA" id="ARBA00004123"/>
    </source>
</evidence>
<keyword evidence="10" id="KW-1185">Reference proteome</keyword>
<evidence type="ECO:0000256" key="3">
    <source>
        <dbReference type="ARBA" id="ARBA00022771"/>
    </source>
</evidence>
<evidence type="ECO:0000259" key="7">
    <source>
        <dbReference type="Pfam" id="PF14766"/>
    </source>
</evidence>
<evidence type="ECO:0000256" key="5">
    <source>
        <dbReference type="ARBA" id="ARBA00023242"/>
    </source>
</evidence>
<feature type="domain" description="RPA-interacting protein C-terminal" evidence="8">
    <location>
        <begin position="186"/>
        <end position="265"/>
    </location>
</feature>
<dbReference type="AlphaFoldDB" id="A0AAE0Z191"/>
<reference evidence="9" key="1">
    <citation type="journal article" date="2023" name="G3 (Bethesda)">
        <title>A reference genome for the long-term kleptoplast-retaining sea slug Elysia crispata morphotype clarki.</title>
        <authorList>
            <person name="Eastman K.E."/>
            <person name="Pendleton A.L."/>
            <person name="Shaikh M.A."/>
            <person name="Suttiyut T."/>
            <person name="Ogas R."/>
            <person name="Tomko P."/>
            <person name="Gavelis G."/>
            <person name="Widhalm J.R."/>
            <person name="Wisecaver J.H."/>
        </authorList>
    </citation>
    <scope>NUCLEOTIDE SEQUENCE</scope>
    <source>
        <strain evidence="9">ECLA1</strain>
    </source>
</reference>